<name>A0A251TV18_HELAN</name>
<dbReference type="AlphaFoldDB" id="A0A251TV18"/>
<evidence type="ECO:0000256" key="1">
    <source>
        <dbReference type="SAM" id="MobiDB-lite"/>
    </source>
</evidence>
<proteinExistence type="predicted"/>
<gene>
    <name evidence="3" type="ORF">HannXRQ_Chr09g0251451</name>
    <name evidence="2" type="ORF">HanXRQr2_Chr09g0382031</name>
</gene>
<dbReference type="EMBL" id="CM007898">
    <property type="protein sequence ID" value="OTG14619.1"/>
    <property type="molecule type" value="Genomic_DNA"/>
</dbReference>
<dbReference type="InParanoid" id="A0A251TV18"/>
<sequence>MSSYWNVRGPAKLQRVQPASYANLRSSSSSFKSKNSKVTRSSSGVGVKDSNGNKDQKIGLRVQPLW</sequence>
<accession>A0A251TV18</accession>
<dbReference type="Proteomes" id="UP000215914">
    <property type="component" value="Chromosome 9"/>
</dbReference>
<organism evidence="3 4">
    <name type="scientific">Helianthus annuus</name>
    <name type="common">Common sunflower</name>
    <dbReference type="NCBI Taxonomy" id="4232"/>
    <lineage>
        <taxon>Eukaryota</taxon>
        <taxon>Viridiplantae</taxon>
        <taxon>Streptophyta</taxon>
        <taxon>Embryophyta</taxon>
        <taxon>Tracheophyta</taxon>
        <taxon>Spermatophyta</taxon>
        <taxon>Magnoliopsida</taxon>
        <taxon>eudicotyledons</taxon>
        <taxon>Gunneridae</taxon>
        <taxon>Pentapetalae</taxon>
        <taxon>asterids</taxon>
        <taxon>campanulids</taxon>
        <taxon>Asterales</taxon>
        <taxon>Asteraceae</taxon>
        <taxon>Asteroideae</taxon>
        <taxon>Heliantheae alliance</taxon>
        <taxon>Heliantheae</taxon>
        <taxon>Helianthus</taxon>
    </lineage>
</organism>
<keyword evidence="4" id="KW-1185">Reference proteome</keyword>
<feature type="region of interest" description="Disordered" evidence="1">
    <location>
        <begin position="24"/>
        <end position="66"/>
    </location>
</feature>
<reference evidence="3" key="2">
    <citation type="submission" date="2017-02" db="EMBL/GenBank/DDBJ databases">
        <title>Sunflower complete genome.</title>
        <authorList>
            <person name="Langlade N."/>
            <person name="Munos S."/>
        </authorList>
    </citation>
    <scope>NUCLEOTIDE SEQUENCE [LARGE SCALE GENOMIC DNA]</scope>
    <source>
        <tissue evidence="3">Leaves</tissue>
    </source>
</reference>
<reference evidence="2 4" key="1">
    <citation type="journal article" date="2017" name="Nature">
        <title>The sunflower genome provides insights into oil metabolism, flowering and Asterid evolution.</title>
        <authorList>
            <person name="Badouin H."/>
            <person name="Gouzy J."/>
            <person name="Grassa C.J."/>
            <person name="Murat F."/>
            <person name="Staton S.E."/>
            <person name="Cottret L."/>
            <person name="Lelandais-Briere C."/>
            <person name="Owens G.L."/>
            <person name="Carrere S."/>
            <person name="Mayjonade B."/>
            <person name="Legrand L."/>
            <person name="Gill N."/>
            <person name="Kane N.C."/>
            <person name="Bowers J.E."/>
            <person name="Hubner S."/>
            <person name="Bellec A."/>
            <person name="Berard A."/>
            <person name="Berges H."/>
            <person name="Blanchet N."/>
            <person name="Boniface M.C."/>
            <person name="Brunel D."/>
            <person name="Catrice O."/>
            <person name="Chaidir N."/>
            <person name="Claudel C."/>
            <person name="Donnadieu C."/>
            <person name="Faraut T."/>
            <person name="Fievet G."/>
            <person name="Helmstetter N."/>
            <person name="King M."/>
            <person name="Knapp S.J."/>
            <person name="Lai Z."/>
            <person name="Le Paslier M.C."/>
            <person name="Lippi Y."/>
            <person name="Lorenzon L."/>
            <person name="Mandel J.R."/>
            <person name="Marage G."/>
            <person name="Marchand G."/>
            <person name="Marquand E."/>
            <person name="Bret-Mestries E."/>
            <person name="Morien E."/>
            <person name="Nambeesan S."/>
            <person name="Nguyen T."/>
            <person name="Pegot-Espagnet P."/>
            <person name="Pouilly N."/>
            <person name="Raftis F."/>
            <person name="Sallet E."/>
            <person name="Schiex T."/>
            <person name="Thomas J."/>
            <person name="Vandecasteele C."/>
            <person name="Vares D."/>
            <person name="Vear F."/>
            <person name="Vautrin S."/>
            <person name="Crespi M."/>
            <person name="Mangin B."/>
            <person name="Burke J.M."/>
            <person name="Salse J."/>
            <person name="Munos S."/>
            <person name="Vincourt P."/>
            <person name="Rieseberg L.H."/>
            <person name="Langlade N.B."/>
        </authorList>
    </citation>
    <scope>NUCLEOTIDE SEQUENCE [LARGE SCALE GENOMIC DNA]</scope>
    <source>
        <strain evidence="4">cv. SF193</strain>
        <tissue evidence="2">Leaves</tissue>
    </source>
</reference>
<evidence type="ECO:0000313" key="3">
    <source>
        <dbReference type="EMBL" id="OTG14619.1"/>
    </source>
</evidence>
<dbReference type="EMBL" id="MNCJ02000324">
    <property type="protein sequence ID" value="KAF5790341.1"/>
    <property type="molecule type" value="Genomic_DNA"/>
</dbReference>
<protein>
    <submittedName>
        <fullName evidence="3">Uncharacterized protein</fullName>
    </submittedName>
</protein>
<evidence type="ECO:0000313" key="4">
    <source>
        <dbReference type="Proteomes" id="UP000215914"/>
    </source>
</evidence>
<evidence type="ECO:0000313" key="2">
    <source>
        <dbReference type="EMBL" id="KAF5790341.1"/>
    </source>
</evidence>
<reference evidence="2" key="3">
    <citation type="submission" date="2020-06" db="EMBL/GenBank/DDBJ databases">
        <title>Helianthus annuus Genome sequencing and assembly Release 2.</title>
        <authorList>
            <person name="Gouzy J."/>
            <person name="Langlade N."/>
            <person name="Munos S."/>
        </authorList>
    </citation>
    <scope>NUCLEOTIDE SEQUENCE</scope>
    <source>
        <tissue evidence="2">Leaves</tissue>
    </source>
</reference>
<dbReference type="Gramene" id="mRNA:HanXRQr2_Chr09g0382031">
    <property type="protein sequence ID" value="mRNA:HanXRQr2_Chr09g0382031"/>
    <property type="gene ID" value="HanXRQr2_Chr09g0382031"/>
</dbReference>